<dbReference type="InterPro" id="IPR045210">
    <property type="entry name" value="RING-Ubox_PUB"/>
</dbReference>
<dbReference type="Pfam" id="PF04564">
    <property type="entry name" value="U-box"/>
    <property type="match status" value="1"/>
</dbReference>
<dbReference type="KEGG" id="mtr:11412831"/>
<dbReference type="ExpressionAtlas" id="G7KEX0">
    <property type="expression patterns" value="differential"/>
</dbReference>
<dbReference type="InterPro" id="IPR016024">
    <property type="entry name" value="ARM-type_fold"/>
</dbReference>
<evidence type="ECO:0000256" key="5">
    <source>
        <dbReference type="ARBA" id="ARBA00022737"/>
    </source>
</evidence>
<comment type="pathway">
    <text evidence="2">Protein modification; protein ubiquitination.</text>
</comment>
<feature type="region of interest" description="Disordered" evidence="7">
    <location>
        <begin position="732"/>
        <end position="782"/>
    </location>
</feature>
<evidence type="ECO:0000256" key="7">
    <source>
        <dbReference type="SAM" id="MobiDB-lite"/>
    </source>
</evidence>
<dbReference type="GO" id="GO:0016567">
    <property type="term" value="P:protein ubiquitination"/>
    <property type="evidence" value="ECO:0007669"/>
    <property type="project" value="UniProtKB-UniPathway"/>
</dbReference>
<dbReference type="EnsemblPlants" id="AES94989">
    <property type="protein sequence ID" value="AES94989"/>
    <property type="gene ID" value="MTR_5g020570"/>
</dbReference>
<dbReference type="Proteomes" id="UP000002051">
    <property type="component" value="Chromosome 5"/>
</dbReference>
<dbReference type="Gene3D" id="1.25.10.10">
    <property type="entry name" value="Leucine-rich Repeat Variant"/>
    <property type="match status" value="1"/>
</dbReference>
<dbReference type="GO" id="GO:0061630">
    <property type="term" value="F:ubiquitin protein ligase activity"/>
    <property type="evidence" value="ECO:0007669"/>
    <property type="project" value="UniProtKB-EC"/>
</dbReference>
<dbReference type="Gene3D" id="3.30.40.10">
    <property type="entry name" value="Zinc/RING finger domain, C3HC4 (zinc finger)"/>
    <property type="match status" value="1"/>
</dbReference>
<dbReference type="SMART" id="SM00185">
    <property type="entry name" value="ARM"/>
    <property type="match status" value="4"/>
</dbReference>
<name>G7KEX0_MEDTR</name>
<sequence>MFFPCLICSCRTLLLMRTNSGEIVETFPNTLSFQVHSKICIELMKIVDSIMRIFPDIEEARPRCSSGIESLCFLNNSIEKAKLLLQHCSECSKLYLAVTGETVLSRCQKAKKSLEQSLIPIQGMVPVMLAVEVSRIIDDLEYATFVLDFAEEEAGRVVRELLHQGSTSDSVDDFEVKALQFAAPRLNITSQKAILIERRSIKKFLDKVGPNDPKKKTILRYLMYLMKKHGNLMVVGEHMENFYSRSEEPIARDNSSRDSRRRNRVESHHSMNYDQNKTEMNQSDRVAPPEEYKCPISSRLMHDPVIIASGVTYERMWIRKWINEGKTICPKTEKELPHMTLTPNIVMKDLISKWCKNNGVTIPDPSRHTEDFMLLDASITSIKSLGSYFNDLNLPMDLTNMSLGSLDNSFSSDVSRVKTNHALNLMMTKSNENSHPHKDTVHAEIHDTDLMLLPQLHDLQWDSQCKVIEDLKDHMKSNSQAILSVSAENLVEPVVRFLSNANDRHDLKALRAGTQLLSEFVNNCRSGMADLSEDTFIKLANLLDSEVIGDVLAIMEELSGDGNSKAKIAASSALTSVLKLLDSDNKGCQQHAIRIIYNLSFNSEVCPHMVSVNCIPKLLPFFKDRAVLRYCIYILKNICDTEEGRNSIAETKGCISSIAEILESGSNEEQEHALDVLLSLCTCSQNVDYCKLILDEDVITPLFYISQNGNDKGKESALELLHILRDAKYVENEDRSSQPITNNSSTDSNSHPEENRSSKKSQFLKKLGLFSKSTPHASKPRR</sequence>
<accession>A0A0C3XDA4</accession>
<dbReference type="AlphaFoldDB" id="G7KEX0"/>
<keyword evidence="9" id="KW-0436">Ligase</keyword>
<protein>
    <recommendedName>
        <fullName evidence="3">RING-type E3 ubiquitin transferase</fullName>
        <ecNumber evidence="3">2.3.2.27</ecNumber>
    </recommendedName>
</protein>
<organism evidence="9 11">
    <name type="scientific">Medicago truncatula</name>
    <name type="common">Barrel medic</name>
    <name type="synonym">Medicago tribuloides</name>
    <dbReference type="NCBI Taxonomy" id="3880"/>
    <lineage>
        <taxon>Eukaryota</taxon>
        <taxon>Viridiplantae</taxon>
        <taxon>Streptophyta</taxon>
        <taxon>Embryophyta</taxon>
        <taxon>Tracheophyta</taxon>
        <taxon>Spermatophyta</taxon>
        <taxon>Magnoliopsida</taxon>
        <taxon>eudicotyledons</taxon>
        <taxon>Gunneridae</taxon>
        <taxon>Pentapetalae</taxon>
        <taxon>rosids</taxon>
        <taxon>fabids</taxon>
        <taxon>Fabales</taxon>
        <taxon>Fabaceae</taxon>
        <taxon>Papilionoideae</taxon>
        <taxon>50 kb inversion clade</taxon>
        <taxon>NPAAA clade</taxon>
        <taxon>Hologalegina</taxon>
        <taxon>IRL clade</taxon>
        <taxon>Trifolieae</taxon>
        <taxon>Medicago</taxon>
    </lineage>
</organism>
<dbReference type="InterPro" id="IPR058678">
    <property type="entry name" value="ARM_PUB"/>
</dbReference>
<dbReference type="SUPFAM" id="SSF57850">
    <property type="entry name" value="RING/U-box"/>
    <property type="match status" value="1"/>
</dbReference>
<proteinExistence type="predicted"/>
<evidence type="ECO:0000313" key="10">
    <source>
        <dbReference type="EnsemblPlants" id="AES94989"/>
    </source>
</evidence>
<dbReference type="PROSITE" id="PS51698">
    <property type="entry name" value="U_BOX"/>
    <property type="match status" value="1"/>
</dbReference>
<dbReference type="InterPro" id="IPR003613">
    <property type="entry name" value="Ubox_domain"/>
</dbReference>
<keyword evidence="6" id="KW-0833">Ubl conjugation pathway</keyword>
<reference evidence="10" key="3">
    <citation type="submission" date="2015-04" db="UniProtKB">
        <authorList>
            <consortium name="EnsemblPlants"/>
        </authorList>
    </citation>
    <scope>IDENTIFICATION</scope>
    <source>
        <strain evidence="10">cv. Jemalong A17</strain>
    </source>
</reference>
<feature type="compositionally biased region" description="Polar residues" evidence="7">
    <location>
        <begin position="272"/>
        <end position="284"/>
    </location>
</feature>
<evidence type="ECO:0000256" key="1">
    <source>
        <dbReference type="ARBA" id="ARBA00000900"/>
    </source>
</evidence>
<evidence type="ECO:0000256" key="3">
    <source>
        <dbReference type="ARBA" id="ARBA00012483"/>
    </source>
</evidence>
<evidence type="ECO:0000256" key="2">
    <source>
        <dbReference type="ARBA" id="ARBA00004906"/>
    </source>
</evidence>
<evidence type="ECO:0000256" key="4">
    <source>
        <dbReference type="ARBA" id="ARBA00022679"/>
    </source>
</evidence>
<dbReference type="PANTHER" id="PTHR23315">
    <property type="entry name" value="U BOX DOMAIN-CONTAINING"/>
    <property type="match status" value="1"/>
</dbReference>
<dbReference type="PaxDb" id="3880-AES94990"/>
<dbReference type="InterPro" id="IPR011989">
    <property type="entry name" value="ARM-like"/>
</dbReference>
<gene>
    <name evidence="10" type="primary">11412831</name>
    <name evidence="9" type="ordered locus">MTR_5g020570</name>
</gene>
<dbReference type="SMART" id="SM00504">
    <property type="entry name" value="Ubox"/>
    <property type="match status" value="1"/>
</dbReference>
<dbReference type="GO" id="GO:0005634">
    <property type="term" value="C:nucleus"/>
    <property type="evidence" value="ECO:0000318"/>
    <property type="project" value="GO_Central"/>
</dbReference>
<reference evidence="9 11" key="1">
    <citation type="journal article" date="2011" name="Nature">
        <title>The Medicago genome provides insight into the evolution of rhizobial symbioses.</title>
        <authorList>
            <person name="Young N.D."/>
            <person name="Debelle F."/>
            <person name="Oldroyd G.E."/>
            <person name="Geurts R."/>
            <person name="Cannon S.B."/>
            <person name="Udvardi M.K."/>
            <person name="Benedito V.A."/>
            <person name="Mayer K.F."/>
            <person name="Gouzy J."/>
            <person name="Schoof H."/>
            <person name="Van de Peer Y."/>
            <person name="Proost S."/>
            <person name="Cook D.R."/>
            <person name="Meyers B.C."/>
            <person name="Spannagl M."/>
            <person name="Cheung F."/>
            <person name="De Mita S."/>
            <person name="Krishnakumar V."/>
            <person name="Gundlach H."/>
            <person name="Zhou S."/>
            <person name="Mudge J."/>
            <person name="Bharti A.K."/>
            <person name="Murray J.D."/>
            <person name="Naoumkina M.A."/>
            <person name="Rosen B."/>
            <person name="Silverstein K.A."/>
            <person name="Tang H."/>
            <person name="Rombauts S."/>
            <person name="Zhao P.X."/>
            <person name="Zhou P."/>
            <person name="Barbe V."/>
            <person name="Bardou P."/>
            <person name="Bechner M."/>
            <person name="Bellec A."/>
            <person name="Berger A."/>
            <person name="Berges H."/>
            <person name="Bidwell S."/>
            <person name="Bisseling T."/>
            <person name="Choisne N."/>
            <person name="Couloux A."/>
            <person name="Denny R."/>
            <person name="Deshpande S."/>
            <person name="Dai X."/>
            <person name="Doyle J.J."/>
            <person name="Dudez A.M."/>
            <person name="Farmer A.D."/>
            <person name="Fouteau S."/>
            <person name="Franken C."/>
            <person name="Gibelin C."/>
            <person name="Gish J."/>
            <person name="Goldstein S."/>
            <person name="Gonzalez A.J."/>
            <person name="Green P.J."/>
            <person name="Hallab A."/>
            <person name="Hartog M."/>
            <person name="Hua A."/>
            <person name="Humphray S.J."/>
            <person name="Jeong D.H."/>
            <person name="Jing Y."/>
            <person name="Jocker A."/>
            <person name="Kenton S.M."/>
            <person name="Kim D.J."/>
            <person name="Klee K."/>
            <person name="Lai H."/>
            <person name="Lang C."/>
            <person name="Lin S."/>
            <person name="Macmil S.L."/>
            <person name="Magdelenat G."/>
            <person name="Matthews L."/>
            <person name="McCorrison J."/>
            <person name="Monaghan E.L."/>
            <person name="Mun J.H."/>
            <person name="Najar F.Z."/>
            <person name="Nicholson C."/>
            <person name="Noirot C."/>
            <person name="O'Bleness M."/>
            <person name="Paule C.R."/>
            <person name="Poulain J."/>
            <person name="Prion F."/>
            <person name="Qin B."/>
            <person name="Qu C."/>
            <person name="Retzel E.F."/>
            <person name="Riddle C."/>
            <person name="Sallet E."/>
            <person name="Samain S."/>
            <person name="Samson N."/>
            <person name="Sanders I."/>
            <person name="Saurat O."/>
            <person name="Scarpelli C."/>
            <person name="Schiex T."/>
            <person name="Segurens B."/>
            <person name="Severin A.J."/>
            <person name="Sherrier D.J."/>
            <person name="Shi R."/>
            <person name="Sims S."/>
            <person name="Singer S.R."/>
            <person name="Sinharoy S."/>
            <person name="Sterck L."/>
            <person name="Viollet A."/>
            <person name="Wang B.B."/>
            <person name="Wang K."/>
            <person name="Wang M."/>
            <person name="Wang X."/>
            <person name="Warfsmann J."/>
            <person name="Weissenbach J."/>
            <person name="White D.D."/>
            <person name="White J.D."/>
            <person name="Wiley G.B."/>
            <person name="Wincker P."/>
            <person name="Xing Y."/>
            <person name="Yang L."/>
            <person name="Yao Z."/>
            <person name="Ying F."/>
            <person name="Zhai J."/>
            <person name="Zhou L."/>
            <person name="Zuber A."/>
            <person name="Denarie J."/>
            <person name="Dixon R.A."/>
            <person name="May G.D."/>
            <person name="Schwartz D.C."/>
            <person name="Rogers J."/>
            <person name="Quetier F."/>
            <person name="Town C.D."/>
            <person name="Roe B.A."/>
        </authorList>
    </citation>
    <scope>NUCLEOTIDE SEQUENCE [LARGE SCALE GENOMIC DNA]</scope>
    <source>
        <strain evidence="9">A17</strain>
        <strain evidence="10 11">cv. Jemalong A17</strain>
    </source>
</reference>
<keyword evidence="4" id="KW-0808">Transferase</keyword>
<dbReference type="InterPro" id="IPR000225">
    <property type="entry name" value="Armadillo"/>
</dbReference>
<dbReference type="InterPro" id="IPR013083">
    <property type="entry name" value="Znf_RING/FYVE/PHD"/>
</dbReference>
<dbReference type="UniPathway" id="UPA00143"/>
<dbReference type="GO" id="GO:0005737">
    <property type="term" value="C:cytoplasm"/>
    <property type="evidence" value="ECO:0000318"/>
    <property type="project" value="GO_Central"/>
</dbReference>
<accession>G7KEX0</accession>
<dbReference type="PANTHER" id="PTHR23315:SF240">
    <property type="entry name" value="U-BOX DOMAIN-CONTAINING PROTEIN 5"/>
    <property type="match status" value="1"/>
</dbReference>
<keyword evidence="5" id="KW-0677">Repeat</keyword>
<evidence type="ECO:0000256" key="6">
    <source>
        <dbReference type="ARBA" id="ARBA00022786"/>
    </source>
</evidence>
<feature type="domain" description="U-box" evidence="8">
    <location>
        <begin position="287"/>
        <end position="361"/>
    </location>
</feature>
<dbReference type="EMBL" id="CM001221">
    <property type="protein sequence ID" value="AES94989.2"/>
    <property type="molecule type" value="Genomic_DNA"/>
</dbReference>
<dbReference type="SUPFAM" id="SSF48371">
    <property type="entry name" value="ARM repeat"/>
    <property type="match status" value="1"/>
</dbReference>
<evidence type="ECO:0000313" key="9">
    <source>
        <dbReference type="EMBL" id="AES94989.2"/>
    </source>
</evidence>
<dbReference type="OrthoDB" id="10064100at2759"/>
<dbReference type="GO" id="GO:0016874">
    <property type="term" value="F:ligase activity"/>
    <property type="evidence" value="ECO:0007669"/>
    <property type="project" value="UniProtKB-KW"/>
</dbReference>
<feature type="region of interest" description="Disordered" evidence="7">
    <location>
        <begin position="246"/>
        <end position="288"/>
    </location>
</feature>
<comment type="catalytic activity">
    <reaction evidence="1">
        <text>S-ubiquitinyl-[E2 ubiquitin-conjugating enzyme]-L-cysteine + [acceptor protein]-L-lysine = [E2 ubiquitin-conjugating enzyme]-L-cysteine + N(6)-ubiquitinyl-[acceptor protein]-L-lysine.</text>
        <dbReference type="EC" id="2.3.2.27"/>
    </reaction>
</comment>
<keyword evidence="11" id="KW-1185">Reference proteome</keyword>
<reference evidence="9 11" key="2">
    <citation type="journal article" date="2014" name="BMC Genomics">
        <title>An improved genome release (version Mt4.0) for the model legume Medicago truncatula.</title>
        <authorList>
            <person name="Tang H."/>
            <person name="Krishnakumar V."/>
            <person name="Bidwell S."/>
            <person name="Rosen B."/>
            <person name="Chan A."/>
            <person name="Zhou S."/>
            <person name="Gentzbittel L."/>
            <person name="Childs K.L."/>
            <person name="Yandell M."/>
            <person name="Gundlach H."/>
            <person name="Mayer K.F."/>
            <person name="Schwartz D.C."/>
            <person name="Town C.D."/>
        </authorList>
    </citation>
    <scope>GENOME REANNOTATION</scope>
    <source>
        <strain evidence="10 11">cv. Jemalong A17</strain>
    </source>
</reference>
<evidence type="ECO:0000313" key="11">
    <source>
        <dbReference type="Proteomes" id="UP000002051"/>
    </source>
</evidence>
<feature type="compositionally biased region" description="Basic and acidic residues" evidence="7">
    <location>
        <begin position="246"/>
        <end position="271"/>
    </location>
</feature>
<evidence type="ECO:0000259" key="8">
    <source>
        <dbReference type="PROSITE" id="PS51698"/>
    </source>
</evidence>
<feature type="compositionally biased region" description="Polar residues" evidence="7">
    <location>
        <begin position="737"/>
        <end position="749"/>
    </location>
</feature>
<dbReference type="CDD" id="cd16664">
    <property type="entry name" value="RING-Ubox_PUB"/>
    <property type="match status" value="1"/>
</dbReference>
<dbReference type="Pfam" id="PF25598">
    <property type="entry name" value="ARM_PUB"/>
    <property type="match status" value="1"/>
</dbReference>
<dbReference type="EC" id="2.3.2.27" evidence="3"/>